<dbReference type="InterPro" id="IPR003953">
    <property type="entry name" value="FAD-dep_OxRdtase_2_FAD-bd"/>
</dbReference>
<dbReference type="InterPro" id="IPR027477">
    <property type="entry name" value="Succ_DH/fumarate_Rdtase_cat_sf"/>
</dbReference>
<feature type="compositionally biased region" description="Polar residues" evidence="5">
    <location>
        <begin position="45"/>
        <end position="63"/>
    </location>
</feature>
<dbReference type="Proteomes" id="UP001189429">
    <property type="component" value="Unassembled WGS sequence"/>
</dbReference>
<keyword evidence="2" id="KW-0285">Flavoprotein</keyword>
<dbReference type="Gene3D" id="3.50.50.60">
    <property type="entry name" value="FAD/NAD(P)-binding domain"/>
    <property type="match status" value="2"/>
</dbReference>
<feature type="compositionally biased region" description="Basic and acidic residues" evidence="5">
    <location>
        <begin position="30"/>
        <end position="41"/>
    </location>
</feature>
<dbReference type="SUPFAM" id="SSF63380">
    <property type="entry name" value="Riboflavin synthase domain-like"/>
    <property type="match status" value="1"/>
</dbReference>
<evidence type="ECO:0000256" key="5">
    <source>
        <dbReference type="SAM" id="MobiDB-lite"/>
    </source>
</evidence>
<dbReference type="PANTHER" id="PTHR43400">
    <property type="entry name" value="FUMARATE REDUCTASE"/>
    <property type="match status" value="1"/>
</dbReference>
<dbReference type="InterPro" id="IPR008333">
    <property type="entry name" value="Cbr1-like_FAD-bd_dom"/>
</dbReference>
<dbReference type="InterPro" id="IPR017938">
    <property type="entry name" value="Riboflavin_synthase-like_b-brl"/>
</dbReference>
<dbReference type="Gene3D" id="3.90.700.10">
    <property type="entry name" value="Succinate dehydrogenase/fumarate reductase flavoprotein, catalytic domain"/>
    <property type="match status" value="1"/>
</dbReference>
<protein>
    <recommendedName>
        <fullName evidence="6">FAD-binding FR-type domain-containing protein</fullName>
    </recommendedName>
</protein>
<dbReference type="SUPFAM" id="SSF56425">
    <property type="entry name" value="Succinate dehydrogenase/fumarate reductase flavoprotein, catalytic domain"/>
    <property type="match status" value="1"/>
</dbReference>
<comment type="cofactor">
    <cofactor evidence="1">
        <name>FAD</name>
        <dbReference type="ChEBI" id="CHEBI:57692"/>
    </cofactor>
</comment>
<accession>A0ABN9VHE5</accession>
<feature type="non-terminal residue" evidence="7">
    <location>
        <position position="1"/>
    </location>
</feature>
<dbReference type="PROSITE" id="PS51384">
    <property type="entry name" value="FAD_FR"/>
    <property type="match status" value="1"/>
</dbReference>
<proteinExistence type="predicted"/>
<keyword evidence="8" id="KW-1185">Reference proteome</keyword>
<evidence type="ECO:0000259" key="6">
    <source>
        <dbReference type="PROSITE" id="PS51384"/>
    </source>
</evidence>
<gene>
    <name evidence="7" type="ORF">PCOR1329_LOCUS57404</name>
</gene>
<evidence type="ECO:0000256" key="4">
    <source>
        <dbReference type="ARBA" id="ARBA00023002"/>
    </source>
</evidence>
<dbReference type="Pfam" id="PF00970">
    <property type="entry name" value="FAD_binding_6"/>
    <property type="match status" value="1"/>
</dbReference>
<dbReference type="Pfam" id="PF00890">
    <property type="entry name" value="FAD_binding_2"/>
    <property type="match status" value="1"/>
</dbReference>
<name>A0ABN9VHE5_9DINO</name>
<reference evidence="7" key="1">
    <citation type="submission" date="2023-10" db="EMBL/GenBank/DDBJ databases">
        <authorList>
            <person name="Chen Y."/>
            <person name="Shah S."/>
            <person name="Dougan E. K."/>
            <person name="Thang M."/>
            <person name="Chan C."/>
        </authorList>
    </citation>
    <scope>NUCLEOTIDE SEQUENCE [LARGE SCALE GENOMIC DNA]</scope>
</reference>
<sequence>EADLGGNSAKATSGINACGTRVQRAAGVDDDGRYFERDTHVSAKGGQSQASGRTSRQSKNTGSPDAISQKLINRSGAIEISRREALETAAARVTPRSFGAVDSRASVEARSADVEGALKHLATSETAVLAGLDGLSPVAEAEQFMEEDLWNAQIPRYVFERPSVRILVSKFLVNRGFAAKSIEVDGALRSVKFGIDTALVAALGKAIKVLNSRRGADADGVVAEVFKHASNTFLGHLLHVHSDMTRAGPLEGSWGDTLFTLLPMTRDLSQPQNWRPMTYKAFSRMLYHWLRGALESAPGPDQAGLRSGTWKKMPSWFLKLPCAPLWCASFDLRKAFDWIECASLFRALRGQGVDADRVALLVGCVTVLSEKSAEAIHWLIDDLGVPLTALSQLGGHARKRTHRVPPREDGTPVPVGYTIMQHARAAAKGLDGIDVRTSCTVKAIVKGTREDGKEEITSVEYVDKDGAKQTLKCDAVVITTGGFGFDHADGSYMQKYRPDLVGVPTTNGSFANGDGLKLGEDLGAHMVDMDKVQLHPTAFIDPKDPGAHTKYLGPEALRGSGGILLDQKGRRFVNELDLRSVVSNKILEHCDPYKMPDGTEYRPWAWCLLNEESQEKFGKPMLSFYKDQVGLFEAVEGTKGACLCQLPSSIIGCDEQNVVETLKEYAAAADQKICSKTGKAVFPSMLCETDQSFIVARITPCIHYTIRRSKVPRLFAAGECTGGVHGGNRLGGNSLLEPECVVFGRAAGERAATIKQKAPTLLDSGQWEPLVLLEEKVEPFDSNRAWWWAWIRERPKFFKCIAKKTVERTPRDLPAPRREQSWKTRAEAEMLQGIHKADVAERAHSLRLSTAGGNRLLSLTPGPKYVEGGASRWGQSTLSENAPLPEYGNNTAVYRFQLHGSMQHTGLHVGRFIAIRGEVDGDTMTGYYSPISRPEDAGIIDILCRVDEKGGPIVKFLLSLRPGASVQMKGMGGLKLIRQPGAYQPRTYPYP</sequence>
<evidence type="ECO:0000256" key="3">
    <source>
        <dbReference type="ARBA" id="ARBA00022827"/>
    </source>
</evidence>
<keyword evidence="4" id="KW-0560">Oxidoreductase</keyword>
<dbReference type="Gene3D" id="2.40.30.10">
    <property type="entry name" value="Translation factors"/>
    <property type="match status" value="1"/>
</dbReference>
<dbReference type="PANTHER" id="PTHR43400:SF7">
    <property type="entry name" value="FAD-DEPENDENT OXIDOREDUCTASE 2 FAD BINDING DOMAIN-CONTAINING PROTEIN"/>
    <property type="match status" value="1"/>
</dbReference>
<comment type="caution">
    <text evidence="7">The sequence shown here is derived from an EMBL/GenBank/DDBJ whole genome shotgun (WGS) entry which is preliminary data.</text>
</comment>
<organism evidence="7 8">
    <name type="scientific">Prorocentrum cordatum</name>
    <dbReference type="NCBI Taxonomy" id="2364126"/>
    <lineage>
        <taxon>Eukaryota</taxon>
        <taxon>Sar</taxon>
        <taxon>Alveolata</taxon>
        <taxon>Dinophyceae</taxon>
        <taxon>Prorocentrales</taxon>
        <taxon>Prorocentraceae</taxon>
        <taxon>Prorocentrum</taxon>
    </lineage>
</organism>
<evidence type="ECO:0000313" key="7">
    <source>
        <dbReference type="EMBL" id="CAK0871628.1"/>
    </source>
</evidence>
<dbReference type="InterPro" id="IPR050315">
    <property type="entry name" value="FAD-oxidoreductase_2"/>
</dbReference>
<dbReference type="InterPro" id="IPR036188">
    <property type="entry name" value="FAD/NAD-bd_sf"/>
</dbReference>
<evidence type="ECO:0000256" key="1">
    <source>
        <dbReference type="ARBA" id="ARBA00001974"/>
    </source>
</evidence>
<feature type="region of interest" description="Disordered" evidence="5">
    <location>
        <begin position="1"/>
        <end position="68"/>
    </location>
</feature>
<dbReference type="SUPFAM" id="SSF51905">
    <property type="entry name" value="FAD/NAD(P)-binding domain"/>
    <property type="match status" value="1"/>
</dbReference>
<feature type="domain" description="FAD-binding FR-type" evidence="6">
    <location>
        <begin position="871"/>
        <end position="978"/>
    </location>
</feature>
<evidence type="ECO:0000256" key="2">
    <source>
        <dbReference type="ARBA" id="ARBA00022630"/>
    </source>
</evidence>
<dbReference type="InterPro" id="IPR017927">
    <property type="entry name" value="FAD-bd_FR_type"/>
</dbReference>
<evidence type="ECO:0000313" key="8">
    <source>
        <dbReference type="Proteomes" id="UP001189429"/>
    </source>
</evidence>
<keyword evidence="3" id="KW-0274">FAD</keyword>
<dbReference type="EMBL" id="CAUYUJ010017092">
    <property type="protein sequence ID" value="CAK0871628.1"/>
    <property type="molecule type" value="Genomic_DNA"/>
</dbReference>